<evidence type="ECO:0000256" key="6">
    <source>
        <dbReference type="ARBA" id="ARBA00023136"/>
    </source>
</evidence>
<evidence type="ECO:0000256" key="5">
    <source>
        <dbReference type="ARBA" id="ARBA00022989"/>
    </source>
</evidence>
<sequence>MTFNSIAIKFSEKASYAFDLCFKWINKLKWIIVVFWIIVALGMVYCVFGFLKHTSMVVSPPKGSLGWQANKIYNEKFPNISGVSQVAVVIKQMEQLDDINNSTYLLNFSTSFNQSIMTDEKGYLVRKIVGRYIIPQYSTFIEKFIAQFMAKSMVSGEVTLIEIELSGEEPTAVGPYVKRMRKYISDYKEAYGDGGYDFAITGYDALGIDLQSVVIKALEKMELIVFPIALIILLYVVQSPVLLIIPIVNVIIIVLTSFGLMYPISITVDVFGITPAMMMSTIAATAIDYSLFLLTRYTEEINKKQSYYDAVSNMLRTSGRIVGTSGFVMLFCFSVIAIFPFDIVRYIGIGCTISVTITLVVDLTMTPALFLCFPRFFKLQSCIPCYKKCVKFTQRRARFQGVGDQMWHKFATFQSKKPVAATMFCLGLIVMIPFCVFIYRFEWTLDNNQVVPLETEFNRGFVNIQESFPIGILYPFHLLIESDVKTMDVTSNEYYNFTQQMISVFSEQMPYAFDNTSVICFNAAGGKVISPKQLQILMTKEGYQNAMENFLSKDSSVVNCQLIPKVDPTNNSTLLIADIRDHFTQLESEFGYKILIQGIIVDGVDCVNASMRYFILVLIVLVIVILIMVLIFFKSALVPLRVVFTTCLTLLFVYGAGSLIFCTDYFDSIDVIDQTKGIYWVVPIISVPIICGLSLDYDIFLFSRIREYRTRGYSTSLATVYGVERTGYLITFCGIIMAVAFSGLFLAGVIVLDLFAFVLTLAVLSDTFLVRTLLVPSFVHLFGELNWWPIKYEINTTEYENADEFHIYDHLDSSSTSESEDNSNQIESTQQGTDSTPLLN</sequence>
<evidence type="ECO:0000313" key="10">
    <source>
        <dbReference type="EMBL" id="GAB1222809.1"/>
    </source>
</evidence>
<accession>A0ABQ0DIZ7</accession>
<evidence type="ECO:0000256" key="8">
    <source>
        <dbReference type="SAM" id="Phobius"/>
    </source>
</evidence>
<keyword evidence="3" id="KW-1003">Cell membrane</keyword>
<feature type="domain" description="Membrane transport protein MMPL" evidence="9">
    <location>
        <begin position="162"/>
        <end position="419"/>
    </location>
</feature>
<gene>
    <name evidence="10" type="ORF">ENUP19_0121G0170</name>
</gene>
<name>A0ABQ0DIZ7_9EUKA</name>
<evidence type="ECO:0000256" key="7">
    <source>
        <dbReference type="SAM" id="MobiDB-lite"/>
    </source>
</evidence>
<organism evidence="10 11">
    <name type="scientific">Entamoeba nuttalli</name>
    <dbReference type="NCBI Taxonomy" id="412467"/>
    <lineage>
        <taxon>Eukaryota</taxon>
        <taxon>Amoebozoa</taxon>
        <taxon>Evosea</taxon>
        <taxon>Archamoebae</taxon>
        <taxon>Mastigamoebida</taxon>
        <taxon>Entamoebidae</taxon>
        <taxon>Entamoeba</taxon>
    </lineage>
</organism>
<dbReference type="Proteomes" id="UP001628156">
    <property type="component" value="Unassembled WGS sequence"/>
</dbReference>
<feature type="compositionally biased region" description="Polar residues" evidence="7">
    <location>
        <begin position="825"/>
        <end position="840"/>
    </location>
</feature>
<evidence type="ECO:0000259" key="9">
    <source>
        <dbReference type="Pfam" id="PF03176"/>
    </source>
</evidence>
<evidence type="ECO:0000256" key="1">
    <source>
        <dbReference type="ARBA" id="ARBA00004651"/>
    </source>
</evidence>
<dbReference type="SUPFAM" id="SSF82866">
    <property type="entry name" value="Multidrug efflux transporter AcrB transmembrane domain"/>
    <property type="match status" value="2"/>
</dbReference>
<feature type="transmembrane region" description="Helical" evidence="8">
    <location>
        <begin position="321"/>
        <end position="341"/>
    </location>
</feature>
<evidence type="ECO:0000313" key="11">
    <source>
        <dbReference type="Proteomes" id="UP001628156"/>
    </source>
</evidence>
<reference evidence="10 11" key="1">
    <citation type="journal article" date="2019" name="PLoS Negl. Trop. Dis.">
        <title>Whole genome sequencing of Entamoeba nuttalli reveals mammalian host-related molecular signatures and a novel octapeptide-repeat surface protein.</title>
        <authorList>
            <person name="Tanaka M."/>
            <person name="Makiuchi T."/>
            <person name="Komiyama T."/>
            <person name="Shiina T."/>
            <person name="Osaki K."/>
            <person name="Tachibana H."/>
        </authorList>
    </citation>
    <scope>NUCLEOTIDE SEQUENCE [LARGE SCALE GENOMIC DNA]</scope>
    <source>
        <strain evidence="10 11">P19-061405</strain>
    </source>
</reference>
<comment type="similarity">
    <text evidence="2">Belongs to the resistance-nodulation-cell division (RND) (TC 2.A.6) family. MmpL subfamily.</text>
</comment>
<feature type="transmembrane region" description="Helical" evidence="8">
    <location>
        <begin position="678"/>
        <end position="705"/>
    </location>
</feature>
<evidence type="ECO:0000256" key="4">
    <source>
        <dbReference type="ARBA" id="ARBA00022692"/>
    </source>
</evidence>
<feature type="transmembrane region" description="Helical" evidence="8">
    <location>
        <begin position="754"/>
        <end position="774"/>
    </location>
</feature>
<feature type="region of interest" description="Disordered" evidence="7">
    <location>
        <begin position="813"/>
        <end position="840"/>
    </location>
</feature>
<dbReference type="InterPro" id="IPR050545">
    <property type="entry name" value="Mycobact_MmpL"/>
</dbReference>
<dbReference type="Gene3D" id="1.20.1640.10">
    <property type="entry name" value="Multidrug efflux transporter AcrB transmembrane domain"/>
    <property type="match status" value="2"/>
</dbReference>
<keyword evidence="11" id="KW-1185">Reference proteome</keyword>
<feature type="transmembrane region" description="Helical" evidence="8">
    <location>
        <begin position="225"/>
        <end position="258"/>
    </location>
</feature>
<dbReference type="InterPro" id="IPR004869">
    <property type="entry name" value="MMPL_dom"/>
</dbReference>
<proteinExistence type="inferred from homology"/>
<keyword evidence="6 8" id="KW-0472">Membrane</keyword>
<feature type="transmembrane region" description="Helical" evidence="8">
    <location>
        <begin position="726"/>
        <end position="748"/>
    </location>
</feature>
<evidence type="ECO:0000256" key="3">
    <source>
        <dbReference type="ARBA" id="ARBA00022475"/>
    </source>
</evidence>
<protein>
    <recommendedName>
        <fullName evidence="9">Membrane transport protein MMPL domain-containing protein</fullName>
    </recommendedName>
</protein>
<dbReference type="Pfam" id="PF03176">
    <property type="entry name" value="MMPL"/>
    <property type="match status" value="2"/>
</dbReference>
<dbReference type="PANTHER" id="PTHR33406">
    <property type="entry name" value="MEMBRANE PROTEIN MJ1562-RELATED"/>
    <property type="match status" value="1"/>
</dbReference>
<keyword evidence="5 8" id="KW-1133">Transmembrane helix</keyword>
<feature type="domain" description="Membrane transport protein MMPL" evidence="9">
    <location>
        <begin position="544"/>
        <end position="789"/>
    </location>
</feature>
<feature type="transmembrane region" description="Helical" evidence="8">
    <location>
        <begin position="419"/>
        <end position="439"/>
    </location>
</feature>
<dbReference type="EMBL" id="BAAFRS010000121">
    <property type="protein sequence ID" value="GAB1222809.1"/>
    <property type="molecule type" value="Genomic_DNA"/>
</dbReference>
<keyword evidence="4 8" id="KW-0812">Transmembrane</keyword>
<comment type="caution">
    <text evidence="10">The sequence shown here is derived from an EMBL/GenBank/DDBJ whole genome shotgun (WGS) entry which is preliminary data.</text>
</comment>
<comment type="subcellular location">
    <subcellularLocation>
        <location evidence="1">Cell membrane</location>
        <topology evidence="1">Multi-pass membrane protein</topology>
    </subcellularLocation>
</comment>
<feature type="transmembrane region" description="Helical" evidence="8">
    <location>
        <begin position="270"/>
        <end position="294"/>
    </location>
</feature>
<evidence type="ECO:0000256" key="2">
    <source>
        <dbReference type="ARBA" id="ARBA00010157"/>
    </source>
</evidence>
<feature type="transmembrane region" description="Helical" evidence="8">
    <location>
        <begin position="347"/>
        <end position="373"/>
    </location>
</feature>
<feature type="transmembrane region" description="Helical" evidence="8">
    <location>
        <begin position="30"/>
        <end position="51"/>
    </location>
</feature>
<dbReference type="PANTHER" id="PTHR33406:SF6">
    <property type="entry name" value="MEMBRANE PROTEIN YDGH-RELATED"/>
    <property type="match status" value="1"/>
</dbReference>
<feature type="transmembrane region" description="Helical" evidence="8">
    <location>
        <begin position="640"/>
        <end position="666"/>
    </location>
</feature>
<feature type="transmembrane region" description="Helical" evidence="8">
    <location>
        <begin position="613"/>
        <end position="633"/>
    </location>
</feature>